<evidence type="ECO:0000313" key="11">
    <source>
        <dbReference type="EMBL" id="CAD8093142.1"/>
    </source>
</evidence>
<proteinExistence type="inferred from homology"/>
<dbReference type="PANTHER" id="PTHR22851:SF0">
    <property type="entry name" value="DDB1- AND CUL4-ASSOCIATED FACTOR 13"/>
    <property type="match status" value="1"/>
</dbReference>
<evidence type="ECO:0000313" key="12">
    <source>
        <dbReference type="Proteomes" id="UP000688137"/>
    </source>
</evidence>
<dbReference type="GO" id="GO:0000462">
    <property type="term" value="P:maturation of SSU-rRNA from tricistronic rRNA transcript (SSU-rRNA, 5.8S rRNA, LSU-rRNA)"/>
    <property type="evidence" value="ECO:0007669"/>
    <property type="project" value="TreeGrafter"/>
</dbReference>
<evidence type="ECO:0000256" key="7">
    <source>
        <dbReference type="ARBA" id="ARBA00032239"/>
    </source>
</evidence>
<accession>A0A8S1NLW7</accession>
<feature type="repeat" description="WD" evidence="8">
    <location>
        <begin position="330"/>
        <end position="364"/>
    </location>
</feature>
<evidence type="ECO:0000256" key="9">
    <source>
        <dbReference type="SAM" id="MobiDB-lite"/>
    </source>
</evidence>
<dbReference type="CDD" id="cd00200">
    <property type="entry name" value="WD40"/>
    <property type="match status" value="1"/>
</dbReference>
<keyword evidence="12" id="KW-1185">Reference proteome</keyword>
<feature type="repeat" description="WD" evidence="8">
    <location>
        <begin position="104"/>
        <end position="136"/>
    </location>
</feature>
<evidence type="ECO:0000256" key="4">
    <source>
        <dbReference type="ARBA" id="ARBA00022574"/>
    </source>
</evidence>
<dbReference type="AlphaFoldDB" id="A0A8S1NLW7"/>
<keyword evidence="5" id="KW-0677">Repeat</keyword>
<evidence type="ECO:0000259" key="10">
    <source>
        <dbReference type="Pfam" id="PF04158"/>
    </source>
</evidence>
<feature type="repeat" description="WD" evidence="8">
    <location>
        <begin position="280"/>
        <end position="311"/>
    </location>
</feature>
<sequence length="447" mass="51327">MVKFNTICRSGQERSTNADITKVYRNPNPKVHPLAHAREYQRALVATKVEKIYAQPFLGALNGHSDGVSCIEACRFNLSKLVSGSYDGEIRIWDIPSRRTLVQLNAHQQMVKGVSFSRDGMRIVSSGEDKTINLYDFPQLLEQSNNTFQDPLMRYLSKGTLGNVDHNYQLSQFATAGQVVQVWDYERPKPIMKFQWGVDSVSCVRYSPADSNLICGTSMDRCVILYDVRAESAIHKVAMLNKSQCLAWNPIEPLNIVIGNDDSNCYTYDIRKIELPTMIHKDHISAVMSVAFSSSGREFVSGSFDRTIRIFPFNKGFSREVYHGQRMQQVNSVSFSGDAQFVYSGSNDMNIRIWKVNASQKVGIINQRETNATNYRQALKEKFKYNPEIKRIAKHRHLPKYLMNKKKQRQEMKESKNRKQRNAELNNPGQYEAPKPEKQQRIEQFIQ</sequence>
<reference evidence="11" key="1">
    <citation type="submission" date="2021-01" db="EMBL/GenBank/DDBJ databases">
        <authorList>
            <consortium name="Genoscope - CEA"/>
            <person name="William W."/>
        </authorList>
    </citation>
    <scope>NUCLEOTIDE SEQUENCE</scope>
</reference>
<comment type="similarity">
    <text evidence="2">Belongs to the WD repeat DCAF13/WDSOF1 family.</text>
</comment>
<name>A0A8S1NLW7_PARPR</name>
<dbReference type="InterPro" id="IPR051733">
    <property type="entry name" value="WD_repeat_DCAF13/WDSOF1"/>
</dbReference>
<comment type="subcellular location">
    <subcellularLocation>
        <location evidence="1">Nucleus</location>
        <location evidence="1">Nucleolus</location>
    </subcellularLocation>
</comment>
<keyword evidence="4 8" id="KW-0853">WD repeat</keyword>
<dbReference type="InterPro" id="IPR019775">
    <property type="entry name" value="WD40_repeat_CS"/>
</dbReference>
<dbReference type="InterPro" id="IPR001680">
    <property type="entry name" value="WD40_rpt"/>
</dbReference>
<evidence type="ECO:0000256" key="2">
    <source>
        <dbReference type="ARBA" id="ARBA00005649"/>
    </source>
</evidence>
<feature type="domain" description="Sof1-like protein" evidence="10">
    <location>
        <begin position="357"/>
        <end position="442"/>
    </location>
</feature>
<dbReference type="EMBL" id="CAJJDM010000095">
    <property type="protein sequence ID" value="CAD8093142.1"/>
    <property type="molecule type" value="Genomic_DNA"/>
</dbReference>
<dbReference type="GO" id="GO:0032040">
    <property type="term" value="C:small-subunit processome"/>
    <property type="evidence" value="ECO:0007669"/>
    <property type="project" value="TreeGrafter"/>
</dbReference>
<dbReference type="FunFam" id="2.130.10.10:FF:001105">
    <property type="entry name" value="WD40-repeat-containing domain protein"/>
    <property type="match status" value="1"/>
</dbReference>
<dbReference type="PROSITE" id="PS00678">
    <property type="entry name" value="WD_REPEATS_1"/>
    <property type="match status" value="1"/>
</dbReference>
<evidence type="ECO:0000256" key="8">
    <source>
        <dbReference type="PROSITE-ProRule" id="PRU00221"/>
    </source>
</evidence>
<dbReference type="OMA" id="TWRFDSI"/>
<dbReference type="InterPro" id="IPR007287">
    <property type="entry name" value="Sof1"/>
</dbReference>
<evidence type="ECO:0000256" key="6">
    <source>
        <dbReference type="ARBA" id="ARBA00023242"/>
    </source>
</evidence>
<evidence type="ECO:0000256" key="3">
    <source>
        <dbReference type="ARBA" id="ARBA00021762"/>
    </source>
</evidence>
<protein>
    <recommendedName>
        <fullName evidence="3">DDB1- and CUL4-associated factor 13</fullName>
    </recommendedName>
    <alternativeName>
        <fullName evidence="7">WD repeat and SOF domain-containing protein 1</fullName>
    </alternativeName>
</protein>
<dbReference type="Pfam" id="PF04158">
    <property type="entry name" value="Sof1"/>
    <property type="match status" value="1"/>
</dbReference>
<evidence type="ECO:0000256" key="5">
    <source>
        <dbReference type="ARBA" id="ARBA00022737"/>
    </source>
</evidence>
<dbReference type="PROSITE" id="PS50082">
    <property type="entry name" value="WD_REPEATS_2"/>
    <property type="match status" value="4"/>
</dbReference>
<organism evidence="11 12">
    <name type="scientific">Paramecium primaurelia</name>
    <dbReference type="NCBI Taxonomy" id="5886"/>
    <lineage>
        <taxon>Eukaryota</taxon>
        <taxon>Sar</taxon>
        <taxon>Alveolata</taxon>
        <taxon>Ciliophora</taxon>
        <taxon>Intramacronucleata</taxon>
        <taxon>Oligohymenophorea</taxon>
        <taxon>Peniculida</taxon>
        <taxon>Parameciidae</taxon>
        <taxon>Paramecium</taxon>
    </lineage>
</organism>
<dbReference type="Proteomes" id="UP000688137">
    <property type="component" value="Unassembled WGS sequence"/>
</dbReference>
<feature type="region of interest" description="Disordered" evidence="9">
    <location>
        <begin position="406"/>
        <end position="447"/>
    </location>
</feature>
<feature type="repeat" description="WD" evidence="8">
    <location>
        <begin position="61"/>
        <end position="103"/>
    </location>
</feature>
<gene>
    <name evidence="11" type="ORF">PPRIM_AZ9-3.1.T0920143</name>
</gene>
<dbReference type="SMART" id="SM00320">
    <property type="entry name" value="WD40"/>
    <property type="match status" value="6"/>
</dbReference>
<dbReference type="Pfam" id="PF00400">
    <property type="entry name" value="WD40"/>
    <property type="match status" value="5"/>
</dbReference>
<comment type="caution">
    <text evidence="11">The sequence shown here is derived from an EMBL/GenBank/DDBJ whole genome shotgun (WGS) entry which is preliminary data.</text>
</comment>
<keyword evidence="6" id="KW-0539">Nucleus</keyword>
<evidence type="ECO:0000256" key="1">
    <source>
        <dbReference type="ARBA" id="ARBA00004604"/>
    </source>
</evidence>
<dbReference type="PROSITE" id="PS50294">
    <property type="entry name" value="WD_REPEATS_REGION"/>
    <property type="match status" value="4"/>
</dbReference>
<dbReference type="PANTHER" id="PTHR22851">
    <property type="entry name" value="U3 SMALL NUCLEOLAR RNA U3 SNORNA ASSOCIATED PROTEIN"/>
    <property type="match status" value="1"/>
</dbReference>